<evidence type="ECO:0000313" key="2">
    <source>
        <dbReference type="EMBL" id="KAG2632188.1"/>
    </source>
</evidence>
<gene>
    <name evidence="2" type="ORF">PVAP13_2NG068200</name>
</gene>
<dbReference type="Proteomes" id="UP000823388">
    <property type="component" value="Chromosome 2N"/>
</dbReference>
<proteinExistence type="predicted"/>
<evidence type="ECO:0000256" key="1">
    <source>
        <dbReference type="SAM" id="MobiDB-lite"/>
    </source>
</evidence>
<protein>
    <submittedName>
        <fullName evidence="2">Uncharacterized protein</fullName>
    </submittedName>
</protein>
<organism evidence="2 3">
    <name type="scientific">Panicum virgatum</name>
    <name type="common">Blackwell switchgrass</name>
    <dbReference type="NCBI Taxonomy" id="38727"/>
    <lineage>
        <taxon>Eukaryota</taxon>
        <taxon>Viridiplantae</taxon>
        <taxon>Streptophyta</taxon>
        <taxon>Embryophyta</taxon>
        <taxon>Tracheophyta</taxon>
        <taxon>Spermatophyta</taxon>
        <taxon>Magnoliopsida</taxon>
        <taxon>Liliopsida</taxon>
        <taxon>Poales</taxon>
        <taxon>Poaceae</taxon>
        <taxon>PACMAD clade</taxon>
        <taxon>Panicoideae</taxon>
        <taxon>Panicodae</taxon>
        <taxon>Paniceae</taxon>
        <taxon>Panicinae</taxon>
        <taxon>Panicum</taxon>
        <taxon>Panicum sect. Hiantes</taxon>
    </lineage>
</organism>
<dbReference type="AlphaFoldDB" id="A0A8T0VBQ0"/>
<reference evidence="2 3" key="1">
    <citation type="submission" date="2020-05" db="EMBL/GenBank/DDBJ databases">
        <title>WGS assembly of Panicum virgatum.</title>
        <authorList>
            <person name="Lovell J.T."/>
            <person name="Jenkins J."/>
            <person name="Shu S."/>
            <person name="Juenger T.E."/>
            <person name="Schmutz J."/>
        </authorList>
    </citation>
    <scope>NUCLEOTIDE SEQUENCE [LARGE SCALE GENOMIC DNA]</scope>
    <source>
        <strain evidence="3">cv. AP13</strain>
    </source>
</reference>
<feature type="region of interest" description="Disordered" evidence="1">
    <location>
        <begin position="177"/>
        <end position="209"/>
    </location>
</feature>
<name>A0A8T0VBQ0_PANVG</name>
<evidence type="ECO:0000313" key="3">
    <source>
        <dbReference type="Proteomes" id="UP000823388"/>
    </source>
</evidence>
<comment type="caution">
    <text evidence="2">The sequence shown here is derived from an EMBL/GenBank/DDBJ whole genome shotgun (WGS) entry which is preliminary data.</text>
</comment>
<feature type="region of interest" description="Disordered" evidence="1">
    <location>
        <begin position="45"/>
        <end position="70"/>
    </location>
</feature>
<feature type="compositionally biased region" description="Basic and acidic residues" evidence="1">
    <location>
        <begin position="190"/>
        <end position="200"/>
    </location>
</feature>
<keyword evidence="3" id="KW-1185">Reference proteome</keyword>
<accession>A0A8T0VBQ0</accession>
<sequence>MWQWAGAAGRSGGWHCRVPPCGRVAGRGSGAQAETGRGAEAALLPYKRGPGTAAAERDRRGSTSKGRTRWRGRTLRPFPYKRDRARRLPSIAGADSGPPSIRRSSVHLRPRLYLRPPAATRRRFVAATAAMVVGWCWGPETVRRRAMVGVGGSGGHALAYSPAAGCATGVALRTPTPPIPLPVHAHRRAQTGDRGRRRGGDGPGPPQAGHLLLRSLRRSLCLPRYGPPPRHLLLRIHRLCLLLS</sequence>
<dbReference type="EMBL" id="CM029040">
    <property type="protein sequence ID" value="KAG2632188.1"/>
    <property type="molecule type" value="Genomic_DNA"/>
</dbReference>